<comment type="caution">
    <text evidence="6">The sequence shown here is derived from an EMBL/GenBank/DDBJ whole genome shotgun (WGS) entry which is preliminary data.</text>
</comment>
<dbReference type="PANTHER" id="PTHR21496">
    <property type="entry name" value="FERREDOXIN-RELATED"/>
    <property type="match status" value="1"/>
</dbReference>
<dbReference type="EMBL" id="BAAAYR010000001">
    <property type="protein sequence ID" value="GAA3554284.1"/>
    <property type="molecule type" value="Genomic_DNA"/>
</dbReference>
<proteinExistence type="predicted"/>
<dbReference type="Pfam" id="PF00355">
    <property type="entry name" value="Rieske"/>
    <property type="match status" value="1"/>
</dbReference>
<feature type="domain" description="Rieske" evidence="5">
    <location>
        <begin position="15"/>
        <end position="109"/>
    </location>
</feature>
<accession>A0ABP6WPY6</accession>
<keyword evidence="3" id="KW-0408">Iron</keyword>
<dbReference type="SUPFAM" id="SSF50022">
    <property type="entry name" value="ISP domain"/>
    <property type="match status" value="1"/>
</dbReference>
<sequence length="111" mass="11800">MSASVEAEVGAGVEHRLGPIEQVPYGEGRAFDVAGQQVAVFRIRDGRVRALSAVCTHRGGPIADGQTDLRVVLCPLHLNAFELDTGCSTSGAAPLRRYDVRLDGDEIVLTV</sequence>
<protein>
    <submittedName>
        <fullName evidence="6">Nitrite reductase small subunit NirD</fullName>
    </submittedName>
</protein>
<evidence type="ECO:0000256" key="2">
    <source>
        <dbReference type="ARBA" id="ARBA00022723"/>
    </source>
</evidence>
<dbReference type="CDD" id="cd03467">
    <property type="entry name" value="Rieske"/>
    <property type="match status" value="1"/>
</dbReference>
<name>A0ABP6WPY6_9ACTN</name>
<dbReference type="InterPro" id="IPR036922">
    <property type="entry name" value="Rieske_2Fe-2S_sf"/>
</dbReference>
<dbReference type="InterPro" id="IPR017941">
    <property type="entry name" value="Rieske_2Fe-2S"/>
</dbReference>
<dbReference type="PANTHER" id="PTHR21496:SF23">
    <property type="entry name" value="3-PHENYLPROPIONATE_CINNAMIC ACID DIOXYGENASE FERREDOXIN SUBUNIT"/>
    <property type="match status" value="1"/>
</dbReference>
<organism evidence="6 7">
    <name type="scientific">Microlunatus spumicola</name>
    <dbReference type="NCBI Taxonomy" id="81499"/>
    <lineage>
        <taxon>Bacteria</taxon>
        <taxon>Bacillati</taxon>
        <taxon>Actinomycetota</taxon>
        <taxon>Actinomycetes</taxon>
        <taxon>Propionibacteriales</taxon>
        <taxon>Propionibacteriaceae</taxon>
        <taxon>Microlunatus</taxon>
    </lineage>
</organism>
<dbReference type="Gene3D" id="2.102.10.10">
    <property type="entry name" value="Rieske [2Fe-2S] iron-sulphur domain"/>
    <property type="match status" value="1"/>
</dbReference>
<evidence type="ECO:0000256" key="4">
    <source>
        <dbReference type="ARBA" id="ARBA00023014"/>
    </source>
</evidence>
<evidence type="ECO:0000313" key="6">
    <source>
        <dbReference type="EMBL" id="GAA3554284.1"/>
    </source>
</evidence>
<dbReference type="PROSITE" id="PS51296">
    <property type="entry name" value="RIESKE"/>
    <property type="match status" value="1"/>
</dbReference>
<evidence type="ECO:0000256" key="1">
    <source>
        <dbReference type="ARBA" id="ARBA00022714"/>
    </source>
</evidence>
<evidence type="ECO:0000256" key="3">
    <source>
        <dbReference type="ARBA" id="ARBA00023004"/>
    </source>
</evidence>
<evidence type="ECO:0000259" key="5">
    <source>
        <dbReference type="PROSITE" id="PS51296"/>
    </source>
</evidence>
<keyword evidence="1" id="KW-0001">2Fe-2S</keyword>
<evidence type="ECO:0000313" key="7">
    <source>
        <dbReference type="Proteomes" id="UP001500767"/>
    </source>
</evidence>
<gene>
    <name evidence="6" type="primary">nirD</name>
    <name evidence="6" type="ORF">GCM10022197_06770</name>
</gene>
<reference evidence="7" key="1">
    <citation type="journal article" date="2019" name="Int. J. Syst. Evol. Microbiol.">
        <title>The Global Catalogue of Microorganisms (GCM) 10K type strain sequencing project: providing services to taxonomists for standard genome sequencing and annotation.</title>
        <authorList>
            <consortium name="The Broad Institute Genomics Platform"/>
            <consortium name="The Broad Institute Genome Sequencing Center for Infectious Disease"/>
            <person name="Wu L."/>
            <person name="Ma J."/>
        </authorList>
    </citation>
    <scope>NUCLEOTIDE SEQUENCE [LARGE SCALE GENOMIC DNA]</scope>
    <source>
        <strain evidence="7">JCM 16540</strain>
    </source>
</reference>
<dbReference type="RefSeq" id="WP_204912232.1">
    <property type="nucleotide sequence ID" value="NZ_BAAAYR010000001.1"/>
</dbReference>
<keyword evidence="4" id="KW-0411">Iron-sulfur</keyword>
<keyword evidence="2" id="KW-0479">Metal-binding</keyword>
<dbReference type="Proteomes" id="UP001500767">
    <property type="component" value="Unassembled WGS sequence"/>
</dbReference>
<keyword evidence="7" id="KW-1185">Reference proteome</keyword>